<dbReference type="EMBL" id="FOJG01000002">
    <property type="protein sequence ID" value="SEW51050.1"/>
    <property type="molecule type" value="Genomic_DNA"/>
</dbReference>
<protein>
    <recommendedName>
        <fullName evidence="4">Outer membrane protein beta-barrel domain-containing protein</fullName>
    </recommendedName>
</protein>
<dbReference type="STRING" id="29529.SAMN04488122_4094"/>
<keyword evidence="3" id="KW-1185">Reference proteome</keyword>
<evidence type="ECO:0000313" key="2">
    <source>
        <dbReference type="EMBL" id="SEW51050.1"/>
    </source>
</evidence>
<gene>
    <name evidence="2" type="ORF">SAMN04488122_4094</name>
</gene>
<organism evidence="2 3">
    <name type="scientific">Chitinophaga arvensicola</name>
    <dbReference type="NCBI Taxonomy" id="29529"/>
    <lineage>
        <taxon>Bacteria</taxon>
        <taxon>Pseudomonadati</taxon>
        <taxon>Bacteroidota</taxon>
        <taxon>Chitinophagia</taxon>
        <taxon>Chitinophagales</taxon>
        <taxon>Chitinophagaceae</taxon>
        <taxon>Chitinophaga</taxon>
    </lineage>
</organism>
<evidence type="ECO:0000313" key="3">
    <source>
        <dbReference type="Proteomes" id="UP000199310"/>
    </source>
</evidence>
<feature type="signal peptide" evidence="1">
    <location>
        <begin position="1"/>
        <end position="19"/>
    </location>
</feature>
<accession>A0A1I0S6D7</accession>
<name>A0A1I0S6D7_9BACT</name>
<dbReference type="RefSeq" id="WP_089897501.1">
    <property type="nucleotide sequence ID" value="NZ_FOJG01000002.1"/>
</dbReference>
<proteinExistence type="predicted"/>
<dbReference type="AlphaFoldDB" id="A0A1I0S6D7"/>
<sequence>MMKSGVAVSFFFLLTTAVAAQTKVSRTLQDNIVKVTGTAGTNKEDPKYGLVVGSNKETSDTLYFILIYSKKQRNSLKKEVNVLFSTEKSATKKDNSAKGIGVERNNHIEIGEYVIALYAAATRHQIAKPFFAAINPKVTDGYKIYDDRNDELNNFYAFLSKHKISKPEVKANGSKQYGFMLDRQDFALARNGLPVVDSNGILIGVAAENQQQRSFSVLDMMEIRNKLARVAGRYECKYFNLIEEGQQRTPCEQLALDVLNNDKRKQAEKDRIDKLSRLERRNERRDRDYLIAVSLGGNLGAGSLRMNNSSGIDLKMGYGFGANIHIRPDSKGLGFTLKPRYNIFEVGLGDYQNEANTSFKVTSIKATSYEVPVMLALTNRYPDGNYFYAIGYVGGIQKITSYTASIGQEDPQSRPVISYPQTIHKGMLEIGCESGMLRYSFWAAYQFSPLLYNDYQIIVDGKYFKPFQEVKTGHYSFGVDVALRLWGRWKNGNKI</sequence>
<evidence type="ECO:0000256" key="1">
    <source>
        <dbReference type="SAM" id="SignalP"/>
    </source>
</evidence>
<feature type="chain" id="PRO_5011646512" description="Outer membrane protein beta-barrel domain-containing protein" evidence="1">
    <location>
        <begin position="20"/>
        <end position="495"/>
    </location>
</feature>
<keyword evidence="1" id="KW-0732">Signal</keyword>
<evidence type="ECO:0008006" key="4">
    <source>
        <dbReference type="Google" id="ProtNLM"/>
    </source>
</evidence>
<dbReference type="Proteomes" id="UP000199310">
    <property type="component" value="Unassembled WGS sequence"/>
</dbReference>
<reference evidence="3" key="1">
    <citation type="submission" date="2016-10" db="EMBL/GenBank/DDBJ databases">
        <authorList>
            <person name="Varghese N."/>
            <person name="Submissions S."/>
        </authorList>
    </citation>
    <scope>NUCLEOTIDE SEQUENCE [LARGE SCALE GENOMIC DNA]</scope>
    <source>
        <strain evidence="3">DSM 3695</strain>
    </source>
</reference>